<dbReference type="AlphaFoldDB" id="A0A0F9LFH8"/>
<proteinExistence type="predicted"/>
<name>A0A0F9LFH8_9ZZZZ</name>
<gene>
    <name evidence="1" type="ORF">LCGC14_1283800</name>
</gene>
<sequence length="186" mass="20957">MLTKLREKIRALIEDFSLTDFEVFEYTTSNIFTIATSNITITEVLVEGSALASGESYSYSSTTGKITVTRSWTSGDILEVNFTFSKYSTAELNEYIRAALSWISIFGSDENDYELETTAIYPTPDNVTLDKIALIASILIKPDFIKKKLPNSEVIYPRTMTKEQQIRELILMTNIGIGIMGLIQYD</sequence>
<dbReference type="EMBL" id="LAZR01007329">
    <property type="protein sequence ID" value="KKM85956.1"/>
    <property type="molecule type" value="Genomic_DNA"/>
</dbReference>
<accession>A0A0F9LFH8</accession>
<evidence type="ECO:0000313" key="1">
    <source>
        <dbReference type="EMBL" id="KKM85956.1"/>
    </source>
</evidence>
<comment type="caution">
    <text evidence="1">The sequence shown here is derived from an EMBL/GenBank/DDBJ whole genome shotgun (WGS) entry which is preliminary data.</text>
</comment>
<organism evidence="1">
    <name type="scientific">marine sediment metagenome</name>
    <dbReference type="NCBI Taxonomy" id="412755"/>
    <lineage>
        <taxon>unclassified sequences</taxon>
        <taxon>metagenomes</taxon>
        <taxon>ecological metagenomes</taxon>
    </lineage>
</organism>
<reference evidence="1" key="1">
    <citation type="journal article" date="2015" name="Nature">
        <title>Complex archaea that bridge the gap between prokaryotes and eukaryotes.</title>
        <authorList>
            <person name="Spang A."/>
            <person name="Saw J.H."/>
            <person name="Jorgensen S.L."/>
            <person name="Zaremba-Niedzwiedzka K."/>
            <person name="Martijn J."/>
            <person name="Lind A.E."/>
            <person name="van Eijk R."/>
            <person name="Schleper C."/>
            <person name="Guy L."/>
            <person name="Ettema T.J."/>
        </authorList>
    </citation>
    <scope>NUCLEOTIDE SEQUENCE</scope>
</reference>
<protein>
    <submittedName>
        <fullName evidence="1">Uncharacterized protein</fullName>
    </submittedName>
</protein>